<proteinExistence type="predicted"/>
<feature type="compositionally biased region" description="Basic and acidic residues" evidence="1">
    <location>
        <begin position="96"/>
        <end position="106"/>
    </location>
</feature>
<comment type="caution">
    <text evidence="2">The sequence shown here is derived from an EMBL/GenBank/DDBJ whole genome shotgun (WGS) entry which is preliminary data.</text>
</comment>
<dbReference type="Proteomes" id="UP000677875">
    <property type="component" value="Unassembled WGS sequence"/>
</dbReference>
<organism evidence="2 3">
    <name type="scientific">Streptomyces tagetis</name>
    <dbReference type="NCBI Taxonomy" id="2820809"/>
    <lineage>
        <taxon>Bacteria</taxon>
        <taxon>Bacillati</taxon>
        <taxon>Actinomycetota</taxon>
        <taxon>Actinomycetes</taxon>
        <taxon>Kitasatosporales</taxon>
        <taxon>Streptomycetaceae</taxon>
        <taxon>Streptomyces</taxon>
    </lineage>
</organism>
<feature type="region of interest" description="Disordered" evidence="1">
    <location>
        <begin position="66"/>
        <end position="124"/>
    </location>
</feature>
<name>A0A940XBN9_9ACTN</name>
<evidence type="ECO:0000313" key="2">
    <source>
        <dbReference type="EMBL" id="MBQ0825604.1"/>
    </source>
</evidence>
<accession>A0A940XBN9</accession>
<protein>
    <submittedName>
        <fullName evidence="2">Uncharacterized protein</fullName>
    </submittedName>
</protein>
<sequence>MIRNRGDGFPARGRDGTARGKRLVAVCALLGAAAGFTMSLLGAAAVDAGSFGLALAAAALKLLPAAGDGGRRAEGADGDGSSGRSPGGPTDSAADADARRRGDGADRPGAVPEQRGEPGPADGG</sequence>
<dbReference type="AlphaFoldDB" id="A0A940XBN9"/>
<reference evidence="2" key="1">
    <citation type="submission" date="2021-04" db="EMBL/GenBank/DDBJ databases">
        <title>Genome seq and assembly of Streptomyces sp. RG38.</title>
        <authorList>
            <person name="Chhetri G."/>
        </authorList>
    </citation>
    <scope>NUCLEOTIDE SEQUENCE</scope>
    <source>
        <strain evidence="2">RG38</strain>
    </source>
</reference>
<evidence type="ECO:0000256" key="1">
    <source>
        <dbReference type="SAM" id="MobiDB-lite"/>
    </source>
</evidence>
<evidence type="ECO:0000313" key="3">
    <source>
        <dbReference type="Proteomes" id="UP000677875"/>
    </source>
</evidence>
<gene>
    <name evidence="2" type="ORF">J5Y05_03630</name>
</gene>
<dbReference type="RefSeq" id="WP_210868259.1">
    <property type="nucleotide sequence ID" value="NZ_JAGPNL010000001.1"/>
</dbReference>
<feature type="compositionally biased region" description="Low complexity" evidence="1">
    <location>
        <begin position="82"/>
        <end position="95"/>
    </location>
</feature>
<dbReference type="EMBL" id="JAGPNL010000001">
    <property type="protein sequence ID" value="MBQ0825604.1"/>
    <property type="molecule type" value="Genomic_DNA"/>
</dbReference>
<keyword evidence="3" id="KW-1185">Reference proteome</keyword>